<evidence type="ECO:0000259" key="3">
    <source>
        <dbReference type="PROSITE" id="PS50966"/>
    </source>
</evidence>
<reference evidence="5" key="1">
    <citation type="submission" date="2021-02" db="EMBL/GenBank/DDBJ databases">
        <authorList>
            <person name="Nowell W R."/>
        </authorList>
    </citation>
    <scope>NUCLEOTIDE SEQUENCE</scope>
</reference>
<evidence type="ECO:0000313" key="6">
    <source>
        <dbReference type="Proteomes" id="UP000682733"/>
    </source>
</evidence>
<dbReference type="Proteomes" id="UP000682733">
    <property type="component" value="Unassembled WGS sequence"/>
</dbReference>
<protein>
    <recommendedName>
        <fullName evidence="7">SWIM-type domain-containing protein</fullName>
    </recommendedName>
</protein>
<dbReference type="Proteomes" id="UP000677228">
    <property type="component" value="Unassembled WGS sequence"/>
</dbReference>
<dbReference type="PANTHER" id="PTHR31569:SF4">
    <property type="entry name" value="SWIM-TYPE DOMAIN-CONTAINING PROTEIN"/>
    <property type="match status" value="1"/>
</dbReference>
<sequence length="969" mass="110623">MPPDNLSEAHDTETDVGTNNDCVFKVGDVFNSFNEFKYKLNDYSINTGGMFPNGHSTKLKQTSELVYGKLLYVCCHGGKQRCRSKGIRPQQHHMSLNCPAKIHLFNTGTQLKISILNFHHNHKVDPSDLTYYPRNRRLENETVELIKKFHHHKVPRAIIRDMVMSENKTKFTTVKDIANVLNRVTTNNIPSQSIAVQKILNEIKSLEPTATIDINVGENDQMDMIFIATSKMKENFQTFHHIIFFDATYKINIENFCLYVFLVEDGRGIGLLAHEAQENIRQLLLKFQSTYTNYQVIKTFMIDKDFNEMAMIRELFPSSTVLLCYFHIIKKLKENIAKLPIEIERKKKILDLSKQVIYSPDETKFNENVNSLETASLNNDYWNYFQQNWLNCIDLWALYKRKDAITLLNNTNNRIESFYRVVKKEFRRRSKIPHLSEALTILMALLNLKSDVQQYNFIRQELTSFTINNTNYPAFMEECGKTLTDFACKFVNQQLQFMDRIQMAIADMNPFDNDNEYDNTSHNDIFTITNLDKNKSYNINKFLQSCSCYFSCTMQLPCLHVLFYLKQIGKLTLNYTLIAPRWLRCTTVNDISFNPVPCSHTTSTNLDSNIPTSDYLSNSSDEDENDQANFNDYLTVSEKNQLAWKELHMINNYLTQLGTNEFHERLEDLKNLFKSWTERQQLKKPAETQTAMVASPTTTDFTRTFLQNLAPLFTINRVVHPRGRPKQSRKHTQFYKTHIGDGGKTTIVGTKLKRLQQRPPSTKAAKILTKDDGELGGHLVTPLLPPTTESTTLSGAAIAKTTAAGEAGTLSSPQKLLPTENATITASQDSVTSNSSNKVSRPLAEAAVATRISLTPPPSLLLSVVSASAQEPGANDSNSGTTKILNDENNQDKENLRIITETLIDQTLPFNPPSKEWIMQKSIELRLLRTRSNAAALTIPSFGIVRRMNINTKPSLIKNIKPDGNCFFR</sequence>
<gene>
    <name evidence="4" type="ORF">OVA965_LOCUS19251</name>
    <name evidence="5" type="ORF">TMI583_LOCUS19264</name>
</gene>
<dbReference type="GO" id="GO:0008270">
    <property type="term" value="F:zinc ion binding"/>
    <property type="evidence" value="ECO:0007669"/>
    <property type="project" value="UniProtKB-KW"/>
</dbReference>
<evidence type="ECO:0000313" key="5">
    <source>
        <dbReference type="EMBL" id="CAF3861571.1"/>
    </source>
</evidence>
<keyword evidence="1" id="KW-0479">Metal-binding</keyword>
<dbReference type="Pfam" id="PF21056">
    <property type="entry name" value="ZSWIM1-3_RNaseH-like"/>
    <property type="match status" value="1"/>
</dbReference>
<dbReference type="PANTHER" id="PTHR31569">
    <property type="entry name" value="SWIM-TYPE DOMAIN-CONTAINING PROTEIN"/>
    <property type="match status" value="1"/>
</dbReference>
<dbReference type="AlphaFoldDB" id="A0A8S2KNK4"/>
<feature type="domain" description="SWIM-type" evidence="3">
    <location>
        <begin position="537"/>
        <end position="569"/>
    </location>
</feature>
<dbReference type="EMBL" id="CAJNOK010009856">
    <property type="protein sequence ID" value="CAF1100109.1"/>
    <property type="molecule type" value="Genomic_DNA"/>
</dbReference>
<dbReference type="InterPro" id="IPR003323">
    <property type="entry name" value="OTU_dom"/>
</dbReference>
<dbReference type="PROSITE" id="PS50802">
    <property type="entry name" value="OTU"/>
    <property type="match status" value="1"/>
</dbReference>
<dbReference type="PROSITE" id="PS50966">
    <property type="entry name" value="ZF_SWIM"/>
    <property type="match status" value="1"/>
</dbReference>
<organism evidence="5 6">
    <name type="scientific">Didymodactylos carnosus</name>
    <dbReference type="NCBI Taxonomy" id="1234261"/>
    <lineage>
        <taxon>Eukaryota</taxon>
        <taxon>Metazoa</taxon>
        <taxon>Spiralia</taxon>
        <taxon>Gnathifera</taxon>
        <taxon>Rotifera</taxon>
        <taxon>Eurotatoria</taxon>
        <taxon>Bdelloidea</taxon>
        <taxon>Philodinida</taxon>
        <taxon>Philodinidae</taxon>
        <taxon>Didymodactylos</taxon>
    </lineage>
</organism>
<keyword evidence="1" id="KW-0862">Zinc</keyword>
<evidence type="ECO:0000259" key="2">
    <source>
        <dbReference type="PROSITE" id="PS50802"/>
    </source>
</evidence>
<dbReference type="InterPro" id="IPR007527">
    <property type="entry name" value="Znf_SWIM"/>
</dbReference>
<dbReference type="InterPro" id="IPR048324">
    <property type="entry name" value="ZSWIM1-3_RNaseH-like"/>
</dbReference>
<feature type="domain" description="OTU" evidence="2">
    <location>
        <begin position="955"/>
        <end position="969"/>
    </location>
</feature>
<comment type="caution">
    <text evidence="5">The sequence shown here is derived from an EMBL/GenBank/DDBJ whole genome shotgun (WGS) entry which is preliminary data.</text>
</comment>
<evidence type="ECO:0008006" key="7">
    <source>
        <dbReference type="Google" id="ProtNLM"/>
    </source>
</evidence>
<proteinExistence type="predicted"/>
<evidence type="ECO:0000256" key="1">
    <source>
        <dbReference type="PROSITE-ProRule" id="PRU00325"/>
    </source>
</evidence>
<name>A0A8S2KNK4_9BILA</name>
<dbReference type="InterPro" id="IPR052579">
    <property type="entry name" value="Zinc_finger_SWIM"/>
</dbReference>
<evidence type="ECO:0000313" key="4">
    <source>
        <dbReference type="EMBL" id="CAF1100109.1"/>
    </source>
</evidence>
<accession>A0A8S2KNK4</accession>
<keyword evidence="1" id="KW-0863">Zinc-finger</keyword>
<dbReference type="EMBL" id="CAJOBA010009876">
    <property type="protein sequence ID" value="CAF3861571.1"/>
    <property type="molecule type" value="Genomic_DNA"/>
</dbReference>